<keyword evidence="5" id="KW-0472">Membrane</keyword>
<dbReference type="PANTHER" id="PTHR37481">
    <property type="entry name" value="LIPOPOLYSACCHARIDE EXPORT SYSTEM PROTEIN LPTC"/>
    <property type="match status" value="1"/>
</dbReference>
<evidence type="ECO:0000256" key="4">
    <source>
        <dbReference type="ARBA" id="ARBA00022989"/>
    </source>
</evidence>
<keyword evidence="2" id="KW-0997">Cell inner membrane</keyword>
<dbReference type="Proteomes" id="UP001308005">
    <property type="component" value="Unassembled WGS sequence"/>
</dbReference>
<dbReference type="Gene3D" id="2.60.450.10">
    <property type="entry name" value="Lipopolysaccharide (LPS) transport protein A like domain"/>
    <property type="match status" value="1"/>
</dbReference>
<dbReference type="InterPro" id="IPR052363">
    <property type="entry name" value="LPS_export_LptC"/>
</dbReference>
<dbReference type="PANTHER" id="PTHR37481:SF1">
    <property type="entry name" value="LIPOPOLYSACCHARIDE EXPORT SYSTEM PROTEIN LPTC"/>
    <property type="match status" value="1"/>
</dbReference>
<evidence type="ECO:0000313" key="6">
    <source>
        <dbReference type="EMBL" id="MEB4592280.1"/>
    </source>
</evidence>
<keyword evidence="7" id="KW-1185">Reference proteome</keyword>
<reference evidence="7" key="1">
    <citation type="submission" date="2023-07" db="EMBL/GenBank/DDBJ databases">
        <title>The carbon used by Thiothrix.</title>
        <authorList>
            <person name="Chen L."/>
        </authorList>
    </citation>
    <scope>NUCLEOTIDE SEQUENCE [LARGE SCALE GENOMIC DNA]</scope>
</reference>
<evidence type="ECO:0000256" key="2">
    <source>
        <dbReference type="ARBA" id="ARBA00022519"/>
    </source>
</evidence>
<name>A0ABU6CZS3_9GAMM</name>
<evidence type="ECO:0000256" key="1">
    <source>
        <dbReference type="ARBA" id="ARBA00022475"/>
    </source>
</evidence>
<keyword evidence="3" id="KW-0812">Transmembrane</keyword>
<gene>
    <name evidence="6" type="primary">lptC</name>
    <name evidence="6" type="ORF">VSS37_14930</name>
</gene>
<dbReference type="InterPro" id="IPR010664">
    <property type="entry name" value="LipoPS_assembly_LptC-rel"/>
</dbReference>
<dbReference type="InterPro" id="IPR026265">
    <property type="entry name" value="LptC"/>
</dbReference>
<organism evidence="6 7">
    <name type="scientific">Candidatus Thiothrix phosphatis</name>
    <dbReference type="NCBI Taxonomy" id="3112415"/>
    <lineage>
        <taxon>Bacteria</taxon>
        <taxon>Pseudomonadati</taxon>
        <taxon>Pseudomonadota</taxon>
        <taxon>Gammaproteobacteria</taxon>
        <taxon>Thiotrichales</taxon>
        <taxon>Thiotrichaceae</taxon>
        <taxon>Thiothrix</taxon>
    </lineage>
</organism>
<dbReference type="NCBIfam" id="TIGR04409">
    <property type="entry name" value="LptC_YrbK"/>
    <property type="match status" value="1"/>
</dbReference>
<dbReference type="EMBL" id="JAYMYJ010000129">
    <property type="protein sequence ID" value="MEB4592280.1"/>
    <property type="molecule type" value="Genomic_DNA"/>
</dbReference>
<sequence>MKRLSILIIVLLMILLITQVEDYLGKTDLGRLTVNKEQIDYYLSDFSIMAIASDGKVSYELSGRHLSHWPSKKQSQIIAPVLLGKGEAGKRIRASATEGWFDQASQLAKLAGNVEVIKPPTTTTVQDGFTLRTDYLTYDAQNDEISTDAKVSITGPSGTMQSTGLTARLNQDLLRFDSNVRSIYHVK</sequence>
<evidence type="ECO:0000256" key="3">
    <source>
        <dbReference type="ARBA" id="ARBA00022692"/>
    </source>
</evidence>
<evidence type="ECO:0000313" key="7">
    <source>
        <dbReference type="Proteomes" id="UP001308005"/>
    </source>
</evidence>
<comment type="caution">
    <text evidence="6">The sequence shown here is derived from an EMBL/GenBank/DDBJ whole genome shotgun (WGS) entry which is preliminary data.</text>
</comment>
<protein>
    <submittedName>
        <fullName evidence="6">LPS export ABC transporter periplasmic protein LptC</fullName>
    </submittedName>
</protein>
<proteinExistence type="predicted"/>
<accession>A0ABU6CZS3</accession>
<reference evidence="6 7" key="2">
    <citation type="submission" date="2024-01" db="EMBL/GenBank/DDBJ databases">
        <authorList>
            <person name="Xie X."/>
        </authorList>
    </citation>
    <scope>NUCLEOTIDE SEQUENCE [LARGE SCALE GENOMIC DNA]</scope>
    <source>
        <strain evidence="6">SCUT-1</strain>
    </source>
</reference>
<keyword evidence="1" id="KW-1003">Cell membrane</keyword>
<keyword evidence="4" id="KW-1133">Transmembrane helix</keyword>
<dbReference type="Pfam" id="PF06835">
    <property type="entry name" value="LptC"/>
    <property type="match status" value="1"/>
</dbReference>
<evidence type="ECO:0000256" key="5">
    <source>
        <dbReference type="ARBA" id="ARBA00023136"/>
    </source>
</evidence>
<dbReference type="RefSeq" id="WP_324696484.1">
    <property type="nucleotide sequence ID" value="NZ_JAYMYJ010000129.1"/>
</dbReference>